<gene>
    <name evidence="1" type="ORF">CK203_081415</name>
</gene>
<protein>
    <submittedName>
        <fullName evidence="1">Uncharacterized protein</fullName>
    </submittedName>
</protein>
<dbReference type="AlphaFoldDB" id="A0A438DGC1"/>
<proteinExistence type="predicted"/>
<evidence type="ECO:0000313" key="1">
    <source>
        <dbReference type="EMBL" id="RVW34446.1"/>
    </source>
</evidence>
<organism evidence="1 2">
    <name type="scientific">Vitis vinifera</name>
    <name type="common">Grape</name>
    <dbReference type="NCBI Taxonomy" id="29760"/>
    <lineage>
        <taxon>Eukaryota</taxon>
        <taxon>Viridiplantae</taxon>
        <taxon>Streptophyta</taxon>
        <taxon>Embryophyta</taxon>
        <taxon>Tracheophyta</taxon>
        <taxon>Spermatophyta</taxon>
        <taxon>Magnoliopsida</taxon>
        <taxon>eudicotyledons</taxon>
        <taxon>Gunneridae</taxon>
        <taxon>Pentapetalae</taxon>
        <taxon>rosids</taxon>
        <taxon>Vitales</taxon>
        <taxon>Vitaceae</taxon>
        <taxon>Viteae</taxon>
        <taxon>Vitis</taxon>
    </lineage>
</organism>
<comment type="caution">
    <text evidence="1">The sequence shown here is derived from an EMBL/GenBank/DDBJ whole genome shotgun (WGS) entry which is preliminary data.</text>
</comment>
<evidence type="ECO:0000313" key="2">
    <source>
        <dbReference type="Proteomes" id="UP000288805"/>
    </source>
</evidence>
<accession>A0A438DGC1</accession>
<dbReference type="Proteomes" id="UP000288805">
    <property type="component" value="Unassembled WGS sequence"/>
</dbReference>
<name>A0A438DGC1_VITVI</name>
<dbReference type="EMBL" id="QGNW01001641">
    <property type="protein sequence ID" value="RVW34446.1"/>
    <property type="molecule type" value="Genomic_DNA"/>
</dbReference>
<reference evidence="1 2" key="1">
    <citation type="journal article" date="2018" name="PLoS Genet.">
        <title>Population sequencing reveals clonal diversity and ancestral inbreeding in the grapevine cultivar Chardonnay.</title>
        <authorList>
            <person name="Roach M.J."/>
            <person name="Johnson D.L."/>
            <person name="Bohlmann J."/>
            <person name="van Vuuren H.J."/>
            <person name="Jones S.J."/>
            <person name="Pretorius I.S."/>
            <person name="Schmidt S.A."/>
            <person name="Borneman A.R."/>
        </authorList>
    </citation>
    <scope>NUCLEOTIDE SEQUENCE [LARGE SCALE GENOMIC DNA]</scope>
    <source>
        <strain evidence="2">cv. Chardonnay</strain>
        <tissue evidence="1">Leaf</tissue>
    </source>
</reference>
<sequence length="134" mass="15235">MIELQTLESVIVHNSNPIFLALSFLLQTTESVDTESMTVFHSSNLSHLLNLFGQPYRHQKTLTASEVLFRHRPYHQVRKEEIFKFCQSTEGKSQSRADHARFFSGGLNLTRRRVRARGALSNNALPPRASPDAV</sequence>